<keyword evidence="1" id="KW-0472">Membrane</keyword>
<sequence>MLDSMCICGREGVVFSYVCMMMLVVFSIR</sequence>
<proteinExistence type="predicted"/>
<reference evidence="2" key="1">
    <citation type="journal article" date="2015" name="Genome Biol. Evol.">
        <title>Organellar Genomes of White Spruce (Picea glauca): Assembly and Annotation.</title>
        <authorList>
            <person name="Jackman S.D."/>
            <person name="Warren R.L."/>
            <person name="Gibb E.A."/>
            <person name="Vandervalk B.P."/>
            <person name="Mohamadi H."/>
            <person name="Chu J."/>
            <person name="Raymond A."/>
            <person name="Pleasance S."/>
            <person name="Coope R."/>
            <person name="Wildung M.R."/>
            <person name="Ritland C.E."/>
            <person name="Bousquet J."/>
            <person name="Jones S.J."/>
            <person name="Bohlmann J."/>
            <person name="Birol I."/>
        </authorList>
    </citation>
    <scope>NUCLEOTIDE SEQUENCE [LARGE SCALE GENOMIC DNA]</scope>
    <source>
        <tissue evidence="2">Flushing bud</tissue>
    </source>
</reference>
<accession>A0A117NG94</accession>
<gene>
    <name evidence="2" type="ORF">ABT39_MTgene1574</name>
</gene>
<name>A0A117NG94_PICGL</name>
<geneLocation type="mitochondrion" evidence="2"/>
<evidence type="ECO:0000256" key="1">
    <source>
        <dbReference type="SAM" id="Phobius"/>
    </source>
</evidence>
<keyword evidence="1" id="KW-1133">Transmembrane helix</keyword>
<organism evidence="2">
    <name type="scientific">Picea glauca</name>
    <name type="common">White spruce</name>
    <name type="synonym">Pinus glauca</name>
    <dbReference type="NCBI Taxonomy" id="3330"/>
    <lineage>
        <taxon>Eukaryota</taxon>
        <taxon>Viridiplantae</taxon>
        <taxon>Streptophyta</taxon>
        <taxon>Embryophyta</taxon>
        <taxon>Tracheophyta</taxon>
        <taxon>Spermatophyta</taxon>
        <taxon>Pinopsida</taxon>
        <taxon>Pinidae</taxon>
        <taxon>Conifers I</taxon>
        <taxon>Pinales</taxon>
        <taxon>Pinaceae</taxon>
        <taxon>Picea</taxon>
    </lineage>
</organism>
<feature type="transmembrane region" description="Helical" evidence="1">
    <location>
        <begin position="12"/>
        <end position="28"/>
    </location>
</feature>
<dbReference type="EMBL" id="LKAM01000011">
    <property type="protein sequence ID" value="KUM46473.1"/>
    <property type="molecule type" value="Genomic_DNA"/>
</dbReference>
<protein>
    <submittedName>
        <fullName evidence="2">Uncharacterized protein</fullName>
    </submittedName>
</protein>
<keyword evidence="2" id="KW-0496">Mitochondrion</keyword>
<keyword evidence="1" id="KW-0812">Transmembrane</keyword>
<evidence type="ECO:0000313" key="2">
    <source>
        <dbReference type="EMBL" id="KUM46473.1"/>
    </source>
</evidence>
<dbReference type="AlphaFoldDB" id="A0A117NG94"/>
<comment type="caution">
    <text evidence="2">The sequence shown here is derived from an EMBL/GenBank/DDBJ whole genome shotgun (WGS) entry which is preliminary data.</text>
</comment>